<keyword evidence="2" id="KW-1185">Reference proteome</keyword>
<accession>A0A6M0RE78</accession>
<evidence type="ECO:0000313" key="2">
    <source>
        <dbReference type="Proteomes" id="UP000481033"/>
    </source>
</evidence>
<dbReference type="RefSeq" id="WP_163695586.1">
    <property type="nucleotide sequence ID" value="NZ_QXHD01000001.1"/>
</dbReference>
<dbReference type="PROSITE" id="PS51257">
    <property type="entry name" value="PROKAR_LIPOPROTEIN"/>
    <property type="match status" value="1"/>
</dbReference>
<dbReference type="EMBL" id="QXHD01000001">
    <property type="protein sequence ID" value="NEZ54210.1"/>
    <property type="molecule type" value="Genomic_DNA"/>
</dbReference>
<proteinExistence type="predicted"/>
<evidence type="ECO:0000313" key="1">
    <source>
        <dbReference type="EMBL" id="NEZ54210.1"/>
    </source>
</evidence>
<comment type="caution">
    <text evidence="1">The sequence shown here is derived from an EMBL/GenBank/DDBJ whole genome shotgun (WGS) entry which is preliminary data.</text>
</comment>
<dbReference type="Proteomes" id="UP000481033">
    <property type="component" value="Unassembled WGS sequence"/>
</dbReference>
<dbReference type="AlphaFoldDB" id="A0A6M0RE78"/>
<organism evidence="1 2">
    <name type="scientific">Adonisia turfae CCMR0081</name>
    <dbReference type="NCBI Taxonomy" id="2292702"/>
    <lineage>
        <taxon>Bacteria</taxon>
        <taxon>Bacillati</taxon>
        <taxon>Cyanobacteriota</taxon>
        <taxon>Adonisia</taxon>
        <taxon>Adonisia turfae</taxon>
    </lineage>
</organism>
<sequence>MTRNIVGLLWIAIATTSCPEDLNQILQPPAVEAVEPSAVPPAGIQPYGVDGELSEADIKALLYLQFPQSYEAISDRFGFPAYRDSTSDYYGLPNGRWVAIQYAGKTATGLKFSDSGD</sequence>
<reference evidence="1 2" key="1">
    <citation type="journal article" date="2020" name="Microb. Ecol.">
        <title>Ecogenomics of the Marine Benthic Filamentous Cyanobacterium Adonisia.</title>
        <authorList>
            <person name="Walter J.M."/>
            <person name="Coutinho F.H."/>
            <person name="Leomil L."/>
            <person name="Hargreaves P.I."/>
            <person name="Campeao M.E."/>
            <person name="Vieira V.V."/>
            <person name="Silva B.S."/>
            <person name="Fistarol G.O."/>
            <person name="Salomon P.S."/>
            <person name="Sawabe T."/>
            <person name="Mino S."/>
            <person name="Hosokawa M."/>
            <person name="Miyashita H."/>
            <person name="Maruyama F."/>
            <person name="van Verk M.C."/>
            <person name="Dutilh B.E."/>
            <person name="Thompson C.C."/>
            <person name="Thompson F.L."/>
        </authorList>
    </citation>
    <scope>NUCLEOTIDE SEQUENCE [LARGE SCALE GENOMIC DNA]</scope>
    <source>
        <strain evidence="1 2">CCMR0081</strain>
    </source>
</reference>
<protein>
    <submittedName>
        <fullName evidence="1">Uncharacterized protein</fullName>
    </submittedName>
</protein>
<gene>
    <name evidence="1" type="ORF">DXZ20_00510</name>
</gene>
<name>A0A6M0RE78_9CYAN</name>